<accession>A0A1I6JDD5</accession>
<organism evidence="2 3">
    <name type="scientific">Anaeromicropila populeti</name>
    <dbReference type="NCBI Taxonomy" id="37658"/>
    <lineage>
        <taxon>Bacteria</taxon>
        <taxon>Bacillati</taxon>
        <taxon>Bacillota</taxon>
        <taxon>Clostridia</taxon>
        <taxon>Lachnospirales</taxon>
        <taxon>Lachnospiraceae</taxon>
        <taxon>Anaeromicropila</taxon>
    </lineage>
</organism>
<keyword evidence="3" id="KW-1185">Reference proteome</keyword>
<dbReference type="AlphaFoldDB" id="A0A1I6JDD5"/>
<dbReference type="Proteomes" id="UP000199659">
    <property type="component" value="Unassembled WGS sequence"/>
</dbReference>
<dbReference type="EMBL" id="FOYZ01000005">
    <property type="protein sequence ID" value="SFR76978.1"/>
    <property type="molecule type" value="Genomic_DNA"/>
</dbReference>
<dbReference type="STRING" id="37658.SAMN05661086_01587"/>
<proteinExistence type="predicted"/>
<gene>
    <name evidence="2" type="ORF">SAMN05661086_01587</name>
</gene>
<evidence type="ECO:0000313" key="3">
    <source>
        <dbReference type="Proteomes" id="UP000199659"/>
    </source>
</evidence>
<reference evidence="2 3" key="1">
    <citation type="submission" date="2016-10" db="EMBL/GenBank/DDBJ databases">
        <authorList>
            <person name="de Groot N.N."/>
        </authorList>
    </citation>
    <scope>NUCLEOTIDE SEQUENCE [LARGE SCALE GENOMIC DNA]</scope>
    <source>
        <strain evidence="2 3">743A</strain>
    </source>
</reference>
<keyword evidence="1" id="KW-0472">Membrane</keyword>
<keyword evidence="1" id="KW-0812">Transmembrane</keyword>
<evidence type="ECO:0000313" key="2">
    <source>
        <dbReference type="EMBL" id="SFR76978.1"/>
    </source>
</evidence>
<keyword evidence="1" id="KW-1133">Transmembrane helix</keyword>
<name>A0A1I6JDD5_9FIRM</name>
<dbReference type="RefSeq" id="WP_177214621.1">
    <property type="nucleotide sequence ID" value="NZ_FOYZ01000005.1"/>
</dbReference>
<feature type="transmembrane region" description="Helical" evidence="1">
    <location>
        <begin position="6"/>
        <end position="28"/>
    </location>
</feature>
<protein>
    <submittedName>
        <fullName evidence="2">Uncharacterized protein</fullName>
    </submittedName>
</protein>
<evidence type="ECO:0000256" key="1">
    <source>
        <dbReference type="SAM" id="Phobius"/>
    </source>
</evidence>
<sequence length="55" mass="6639">MENGWNMLFYMFGIFMFCGALSLFSSLFQNVKYFERQVKESMYKQHVISSRVYGF</sequence>